<evidence type="ECO:0000313" key="2">
    <source>
        <dbReference type="EMBL" id="KAK4453020.1"/>
    </source>
</evidence>
<dbReference type="Pfam" id="PF04910">
    <property type="entry name" value="Tcf25"/>
    <property type="match status" value="1"/>
</dbReference>
<feature type="region of interest" description="Disordered" evidence="1">
    <location>
        <begin position="568"/>
        <end position="588"/>
    </location>
</feature>
<dbReference type="AlphaFoldDB" id="A0AAV9GZB1"/>
<dbReference type="GO" id="GO:1990112">
    <property type="term" value="C:RQC complex"/>
    <property type="evidence" value="ECO:0007669"/>
    <property type="project" value="TreeGrafter"/>
</dbReference>
<feature type="compositionally biased region" description="Basic residues" evidence="1">
    <location>
        <begin position="88"/>
        <end position="101"/>
    </location>
</feature>
<comment type="caution">
    <text evidence="2">The sequence shown here is derived from an EMBL/GenBank/DDBJ whole genome shotgun (WGS) entry which is preliminary data.</text>
</comment>
<dbReference type="GO" id="GO:0072344">
    <property type="term" value="P:rescue of stalled ribosome"/>
    <property type="evidence" value="ECO:0007669"/>
    <property type="project" value="TreeGrafter"/>
</dbReference>
<evidence type="ECO:0000256" key="1">
    <source>
        <dbReference type="SAM" id="MobiDB-lite"/>
    </source>
</evidence>
<dbReference type="Proteomes" id="UP001321760">
    <property type="component" value="Unassembled WGS sequence"/>
</dbReference>
<dbReference type="InterPro" id="IPR006994">
    <property type="entry name" value="TCF25/Rqc1"/>
</dbReference>
<feature type="region of interest" description="Disordered" evidence="1">
    <location>
        <begin position="1"/>
        <end position="107"/>
    </location>
</feature>
<keyword evidence="3" id="KW-1185">Reference proteome</keyword>
<feature type="region of interest" description="Disordered" evidence="1">
    <location>
        <begin position="668"/>
        <end position="739"/>
    </location>
</feature>
<dbReference type="EMBL" id="MU865921">
    <property type="protein sequence ID" value="KAK4453020.1"/>
    <property type="molecule type" value="Genomic_DNA"/>
</dbReference>
<protein>
    <submittedName>
        <fullName evidence="2">Ribosome quality control complex subunit 1</fullName>
    </submittedName>
</protein>
<proteinExistence type="predicted"/>
<reference evidence="2" key="1">
    <citation type="journal article" date="2023" name="Mol. Phylogenet. Evol.">
        <title>Genome-scale phylogeny and comparative genomics of the fungal order Sordariales.</title>
        <authorList>
            <person name="Hensen N."/>
            <person name="Bonometti L."/>
            <person name="Westerberg I."/>
            <person name="Brannstrom I.O."/>
            <person name="Guillou S."/>
            <person name="Cros-Aarteil S."/>
            <person name="Calhoun S."/>
            <person name="Haridas S."/>
            <person name="Kuo A."/>
            <person name="Mondo S."/>
            <person name="Pangilinan J."/>
            <person name="Riley R."/>
            <person name="LaButti K."/>
            <person name="Andreopoulos B."/>
            <person name="Lipzen A."/>
            <person name="Chen C."/>
            <person name="Yan M."/>
            <person name="Daum C."/>
            <person name="Ng V."/>
            <person name="Clum A."/>
            <person name="Steindorff A."/>
            <person name="Ohm R.A."/>
            <person name="Martin F."/>
            <person name="Silar P."/>
            <person name="Natvig D.O."/>
            <person name="Lalanne C."/>
            <person name="Gautier V."/>
            <person name="Ament-Velasquez S.L."/>
            <person name="Kruys A."/>
            <person name="Hutchinson M.I."/>
            <person name="Powell A.J."/>
            <person name="Barry K."/>
            <person name="Miller A.N."/>
            <person name="Grigoriev I.V."/>
            <person name="Debuchy R."/>
            <person name="Gladieux P."/>
            <person name="Hiltunen Thoren M."/>
            <person name="Johannesson H."/>
        </authorList>
    </citation>
    <scope>NUCLEOTIDE SEQUENCE</scope>
    <source>
        <strain evidence="2">PSN243</strain>
    </source>
</reference>
<evidence type="ECO:0000313" key="3">
    <source>
        <dbReference type="Proteomes" id="UP001321760"/>
    </source>
</evidence>
<accession>A0AAV9GZB1</accession>
<name>A0AAV9GZB1_9PEZI</name>
<dbReference type="GO" id="GO:1990116">
    <property type="term" value="P:ribosome-associated ubiquitin-dependent protein catabolic process"/>
    <property type="evidence" value="ECO:0007669"/>
    <property type="project" value="TreeGrafter"/>
</dbReference>
<feature type="compositionally biased region" description="Basic residues" evidence="1">
    <location>
        <begin position="1"/>
        <end position="10"/>
    </location>
</feature>
<organism evidence="2 3">
    <name type="scientific">Podospora aff. communis PSN243</name>
    <dbReference type="NCBI Taxonomy" id="3040156"/>
    <lineage>
        <taxon>Eukaryota</taxon>
        <taxon>Fungi</taxon>
        <taxon>Dikarya</taxon>
        <taxon>Ascomycota</taxon>
        <taxon>Pezizomycotina</taxon>
        <taxon>Sordariomycetes</taxon>
        <taxon>Sordariomycetidae</taxon>
        <taxon>Sordariales</taxon>
        <taxon>Podosporaceae</taxon>
        <taxon>Podospora</taxon>
    </lineage>
</organism>
<gene>
    <name evidence="2" type="ORF">QBC34DRAFT_446470</name>
</gene>
<reference evidence="2" key="2">
    <citation type="submission" date="2023-05" db="EMBL/GenBank/DDBJ databases">
        <authorList>
            <consortium name="Lawrence Berkeley National Laboratory"/>
            <person name="Steindorff A."/>
            <person name="Hensen N."/>
            <person name="Bonometti L."/>
            <person name="Westerberg I."/>
            <person name="Brannstrom I.O."/>
            <person name="Guillou S."/>
            <person name="Cros-Aarteil S."/>
            <person name="Calhoun S."/>
            <person name="Haridas S."/>
            <person name="Kuo A."/>
            <person name="Mondo S."/>
            <person name="Pangilinan J."/>
            <person name="Riley R."/>
            <person name="Labutti K."/>
            <person name="Andreopoulos B."/>
            <person name="Lipzen A."/>
            <person name="Chen C."/>
            <person name="Yanf M."/>
            <person name="Daum C."/>
            <person name="Ng V."/>
            <person name="Clum A."/>
            <person name="Ohm R."/>
            <person name="Martin F."/>
            <person name="Silar P."/>
            <person name="Natvig D."/>
            <person name="Lalanne C."/>
            <person name="Gautier V."/>
            <person name="Ament-Velasquez S.L."/>
            <person name="Kruys A."/>
            <person name="Hutchinson M.I."/>
            <person name="Powell A.J."/>
            <person name="Barry K."/>
            <person name="Miller A.N."/>
            <person name="Grigoriev I.V."/>
            <person name="Debuchy R."/>
            <person name="Gladieux P."/>
            <person name="Thoren M.H."/>
            <person name="Johannesson H."/>
        </authorList>
    </citation>
    <scope>NUCLEOTIDE SEQUENCE</scope>
    <source>
        <strain evidence="2">PSN243</strain>
    </source>
</reference>
<dbReference type="PANTHER" id="PTHR22684">
    <property type="entry name" value="NULP1-RELATED"/>
    <property type="match status" value="1"/>
</dbReference>
<dbReference type="PANTHER" id="PTHR22684:SF0">
    <property type="entry name" value="RIBOSOME QUALITY CONTROL COMPLEX SUBUNIT TCF25"/>
    <property type="match status" value="1"/>
</dbReference>
<feature type="compositionally biased region" description="Acidic residues" evidence="1">
    <location>
        <begin position="683"/>
        <end position="709"/>
    </location>
</feature>
<sequence>MASRQLRKLRQQQDALISKKGVEEKHEDSEDDEPVVHQRKNAFSAFAALGDNGDDDDEDQKSSQDEANPEISQQVGVTGRADEAPPSKKGRKSKRKKKKGKQPLDDIDQALKELNLDKPKNSSSKPADPAAAIKDHDCRDLFKINFHHLKTMNEMRRLFGKTVEAVEAENSAQANRPFAANQEVNLETYLSGTMVGPPGRAPKSGMFDTILRTNPFIEGKKTWPKGSALGLKMTVVPQEDLTVEYTFSHDRQYDQLESRFFSVVQMGDPMELVHFLQRNPYHISSLIQVSKYAKIQDQNPVLAADLIERALFSFGRVSLKAFRAGLEKGQVYMNHLRPENRQFFLAGWYLIQHLISKGTVRTALEWSKLFLSINEEDPYAMINWIHVLAIRAHEAQWFIDLCQSHFVTNGYYFLTRPYFEQTLVLAHLQLGSTDSAKAALIRGIQSVPWLYCALFSALSLDPPKSIWGVQPRDDEEALHTKLYIHMTKDLWTAPQTISLLKEAANAAQKVDVKTLPKGPLVSLSTARFVYLDNNPELMTAVPRQMLHQSPNYEFDPLPPPKALNVFSSPTQEQQWDPPAPRGGQLPGFLRDPRVRAALRAQAQEEGRNRGGIAGALDDDDDGEEARRAEEALLAREAAATGDGAPMAGSRGFLAQVLDLMMGGGGGDVWGGDGDLPDMPGGWGDEDEWDDDDFEEEDDFGDEDDDDSLPDLEPVLPANPRHARVEDAEDEDEELPSARR</sequence>
<feature type="region of interest" description="Disordered" evidence="1">
    <location>
        <begin position="113"/>
        <end position="132"/>
    </location>
</feature>
<feature type="compositionally biased region" description="Acidic residues" evidence="1">
    <location>
        <begin position="726"/>
        <end position="739"/>
    </location>
</feature>
<feature type="region of interest" description="Disordered" evidence="1">
    <location>
        <begin position="600"/>
        <end position="627"/>
    </location>
</feature>